<organism evidence="1 2">
    <name type="scientific">Lentzea indica</name>
    <dbReference type="NCBI Taxonomy" id="2604800"/>
    <lineage>
        <taxon>Bacteria</taxon>
        <taxon>Bacillati</taxon>
        <taxon>Actinomycetota</taxon>
        <taxon>Actinomycetes</taxon>
        <taxon>Pseudonocardiales</taxon>
        <taxon>Pseudonocardiaceae</taxon>
        <taxon>Lentzea</taxon>
    </lineage>
</organism>
<sequence>MTARTLQEVHEVLSRLEPPPDAAPATKRDYHLRSIEVYERIADVDRGHHHEALYWVGREHRKATEHRIS</sequence>
<gene>
    <name evidence="1" type="ORF">FXN61_13945</name>
</gene>
<accession>A0ABX1FGK1</accession>
<keyword evidence="2" id="KW-1185">Reference proteome</keyword>
<reference evidence="1 2" key="1">
    <citation type="submission" date="2019-08" db="EMBL/GenBank/DDBJ databases">
        <title>Lentzea from Indian Himalayas.</title>
        <authorList>
            <person name="Mandal S."/>
            <person name="Mallick Gupta A."/>
            <person name="Maiti P.K."/>
            <person name="Sarkar J."/>
            <person name="Mandal S."/>
        </authorList>
    </citation>
    <scope>NUCLEOTIDE SEQUENCE [LARGE SCALE GENOMIC DNA]</scope>
    <source>
        <strain evidence="1 2">PSKA42</strain>
    </source>
</reference>
<comment type="caution">
    <text evidence="1">The sequence shown here is derived from an EMBL/GenBank/DDBJ whole genome shotgun (WGS) entry which is preliminary data.</text>
</comment>
<dbReference type="InterPro" id="IPR048152">
    <property type="entry name" value="AMED_5909-like"/>
</dbReference>
<protein>
    <submittedName>
        <fullName evidence="1">Uncharacterized protein</fullName>
    </submittedName>
</protein>
<proteinExistence type="predicted"/>
<name>A0ABX1FGK1_9PSEU</name>
<dbReference type="NCBIfam" id="NF041510">
    <property type="entry name" value="AMED_5909_fam"/>
    <property type="match status" value="1"/>
</dbReference>
<evidence type="ECO:0000313" key="2">
    <source>
        <dbReference type="Proteomes" id="UP001515943"/>
    </source>
</evidence>
<dbReference type="Proteomes" id="UP001515943">
    <property type="component" value="Unassembled WGS sequence"/>
</dbReference>
<dbReference type="EMBL" id="VSRL01000040">
    <property type="protein sequence ID" value="NKE57874.1"/>
    <property type="molecule type" value="Genomic_DNA"/>
</dbReference>
<evidence type="ECO:0000313" key="1">
    <source>
        <dbReference type="EMBL" id="NKE57874.1"/>
    </source>
</evidence>